<evidence type="ECO:0000256" key="1">
    <source>
        <dbReference type="SAM" id="SignalP"/>
    </source>
</evidence>
<name>A0AAD7BH06_9AGAR</name>
<evidence type="ECO:0000313" key="3">
    <source>
        <dbReference type="Proteomes" id="UP001221142"/>
    </source>
</evidence>
<keyword evidence="3" id="KW-1185">Reference proteome</keyword>
<keyword evidence="1" id="KW-0732">Signal</keyword>
<proteinExistence type="predicted"/>
<dbReference type="EMBL" id="JARKIF010000016">
    <property type="protein sequence ID" value="KAJ7620993.1"/>
    <property type="molecule type" value="Genomic_DNA"/>
</dbReference>
<organism evidence="2 3">
    <name type="scientific">Roridomyces roridus</name>
    <dbReference type="NCBI Taxonomy" id="1738132"/>
    <lineage>
        <taxon>Eukaryota</taxon>
        <taxon>Fungi</taxon>
        <taxon>Dikarya</taxon>
        <taxon>Basidiomycota</taxon>
        <taxon>Agaricomycotina</taxon>
        <taxon>Agaricomycetes</taxon>
        <taxon>Agaricomycetidae</taxon>
        <taxon>Agaricales</taxon>
        <taxon>Marasmiineae</taxon>
        <taxon>Mycenaceae</taxon>
        <taxon>Roridomyces</taxon>
    </lineage>
</organism>
<evidence type="ECO:0000313" key="2">
    <source>
        <dbReference type="EMBL" id="KAJ7620993.1"/>
    </source>
</evidence>
<accession>A0AAD7BH06</accession>
<reference evidence="2" key="1">
    <citation type="submission" date="2023-03" db="EMBL/GenBank/DDBJ databases">
        <title>Massive genome expansion in bonnet fungi (Mycena s.s.) driven by repeated elements and novel gene families across ecological guilds.</title>
        <authorList>
            <consortium name="Lawrence Berkeley National Laboratory"/>
            <person name="Harder C.B."/>
            <person name="Miyauchi S."/>
            <person name="Viragh M."/>
            <person name="Kuo A."/>
            <person name="Thoen E."/>
            <person name="Andreopoulos B."/>
            <person name="Lu D."/>
            <person name="Skrede I."/>
            <person name="Drula E."/>
            <person name="Henrissat B."/>
            <person name="Morin E."/>
            <person name="Kohler A."/>
            <person name="Barry K."/>
            <person name="LaButti K."/>
            <person name="Morin E."/>
            <person name="Salamov A."/>
            <person name="Lipzen A."/>
            <person name="Mereny Z."/>
            <person name="Hegedus B."/>
            <person name="Baldrian P."/>
            <person name="Stursova M."/>
            <person name="Weitz H."/>
            <person name="Taylor A."/>
            <person name="Grigoriev I.V."/>
            <person name="Nagy L.G."/>
            <person name="Martin F."/>
            <person name="Kauserud H."/>
        </authorList>
    </citation>
    <scope>NUCLEOTIDE SEQUENCE</scope>
    <source>
        <strain evidence="2">9284</strain>
    </source>
</reference>
<sequence length="200" mass="19738">MPSFSQIAFIATAALAGFASAAPVAAPKRDLPSLPISTLPSILGDLSSKLGPVTSLLSSINLDNATAEVVTPITDELQSIMQGAVTELTALVGTPVSDILSTAEGAISTSDAAQLLANPLNTVSQAVADLVTAVQGSPAGAIINPLMADVTGVVNQVLAATGPLVPGLLPLVAPLTQGAFGLLDNLGMSPVVGVVAQLLG</sequence>
<feature type="chain" id="PRO_5042167498" evidence="1">
    <location>
        <begin position="22"/>
        <end position="200"/>
    </location>
</feature>
<dbReference type="AlphaFoldDB" id="A0AAD7BH06"/>
<comment type="caution">
    <text evidence="2">The sequence shown here is derived from an EMBL/GenBank/DDBJ whole genome shotgun (WGS) entry which is preliminary data.</text>
</comment>
<feature type="signal peptide" evidence="1">
    <location>
        <begin position="1"/>
        <end position="21"/>
    </location>
</feature>
<gene>
    <name evidence="2" type="ORF">FB45DRAFT_132469</name>
</gene>
<dbReference type="Proteomes" id="UP001221142">
    <property type="component" value="Unassembled WGS sequence"/>
</dbReference>
<protein>
    <submittedName>
        <fullName evidence="2">Uncharacterized protein</fullName>
    </submittedName>
</protein>